<sequence length="145" mass="16031">MSTFDEYLTDWEFGEDWRPVVEHLAARVTSWPSGAPEPEDFCVDFPVDVLWTDGLLVWTSLVDPVRNMISTCLGGQIDRTGLRCGILNPHNPGDHLDCRFVLLGEGRSLSDLADVLLDWVAAEAARLSTSRPQPLRAPGSVQPEA</sequence>
<evidence type="ECO:0000313" key="1">
    <source>
        <dbReference type="EMBL" id="AXE76634.1"/>
    </source>
</evidence>
<name>A0A2Z5J8N4_STRAR</name>
<accession>A0A2Z5J8N4</accession>
<dbReference type="KEGG" id="sata:C5746_06635"/>
<evidence type="ECO:0000313" key="2">
    <source>
        <dbReference type="Proteomes" id="UP000252698"/>
    </source>
</evidence>
<dbReference type="Proteomes" id="UP000252698">
    <property type="component" value="Chromosome"/>
</dbReference>
<organism evidence="1 2">
    <name type="scientific">Streptomyces atratus</name>
    <dbReference type="NCBI Taxonomy" id="1893"/>
    <lineage>
        <taxon>Bacteria</taxon>
        <taxon>Bacillati</taxon>
        <taxon>Actinomycetota</taxon>
        <taxon>Actinomycetes</taxon>
        <taxon>Kitasatosporales</taxon>
        <taxon>Streptomycetaceae</taxon>
        <taxon>Streptomyces</taxon>
    </lineage>
</organism>
<dbReference type="EMBL" id="CP027306">
    <property type="protein sequence ID" value="AXE76634.1"/>
    <property type="molecule type" value="Genomic_DNA"/>
</dbReference>
<reference evidence="1 2" key="1">
    <citation type="journal article" date="2018" name="Front. Microbiol.">
        <title>Genome Sequencing of Streptomyces atratus SCSIOZH16 and Activation Production of Nocardamine via Metabolic Engineering.</title>
        <authorList>
            <person name="Li Y."/>
            <person name="Zhang C."/>
            <person name="Liu C."/>
            <person name="Ju J."/>
            <person name="Ma J."/>
        </authorList>
    </citation>
    <scope>NUCLEOTIDE SEQUENCE [LARGE SCALE GENOMIC DNA]</scope>
    <source>
        <strain evidence="1 2">SCSIO_ZH16</strain>
    </source>
</reference>
<gene>
    <name evidence="1" type="ORF">C5746_06635</name>
</gene>
<dbReference type="RefSeq" id="WP_114243296.1">
    <property type="nucleotide sequence ID" value="NZ_CP027306.1"/>
</dbReference>
<dbReference type="AlphaFoldDB" id="A0A2Z5J8N4"/>
<dbReference type="GeneID" id="95518176"/>
<protein>
    <submittedName>
        <fullName evidence="1">Uncharacterized protein</fullName>
    </submittedName>
</protein>
<proteinExistence type="predicted"/>